<dbReference type="PANTHER" id="PTHR18964:SF149">
    <property type="entry name" value="BIFUNCTIONAL UDP-N-ACETYLGLUCOSAMINE 2-EPIMERASE_N-ACETYLMANNOSAMINE KINASE"/>
    <property type="match status" value="1"/>
</dbReference>
<comment type="similarity">
    <text evidence="1">Belongs to the ROK (NagC/XylR) family.</text>
</comment>
<dbReference type="Gene3D" id="3.30.420.40">
    <property type="match status" value="2"/>
</dbReference>
<dbReference type="RefSeq" id="WP_192863735.1">
    <property type="nucleotide sequence ID" value="NZ_JADAQT010000097.1"/>
</dbReference>
<gene>
    <name evidence="3" type="ORF">IHE71_15950</name>
</gene>
<evidence type="ECO:0000256" key="1">
    <source>
        <dbReference type="ARBA" id="ARBA00006479"/>
    </source>
</evidence>
<dbReference type="InterPro" id="IPR000600">
    <property type="entry name" value="ROK"/>
</dbReference>
<comment type="caution">
    <text evidence="3">The sequence shown here is derived from an EMBL/GenBank/DDBJ whole genome shotgun (WGS) entry which is preliminary data.</text>
</comment>
<dbReference type="SUPFAM" id="SSF53067">
    <property type="entry name" value="Actin-like ATPase domain"/>
    <property type="match status" value="1"/>
</dbReference>
<dbReference type="InterPro" id="IPR043129">
    <property type="entry name" value="ATPase_NBD"/>
</dbReference>
<dbReference type="Proteomes" id="UP000625527">
    <property type="component" value="Unassembled WGS sequence"/>
</dbReference>
<evidence type="ECO:0000256" key="2">
    <source>
        <dbReference type="SAM" id="MobiDB-lite"/>
    </source>
</evidence>
<dbReference type="Pfam" id="PF00480">
    <property type="entry name" value="ROK"/>
    <property type="match status" value="2"/>
</dbReference>
<accession>A0ABR9N0K7</accession>
<proteinExistence type="inferred from homology"/>
<keyword evidence="4" id="KW-1185">Reference proteome</keyword>
<sequence>MTNTSTNRSGAAAHTVGLDIGGTKILGALLDAGGGLVATTRLATELGPEGVVRSAARATRDVVAAAGLDLSAVGGIGLGIPGIVDAAAGTVKHAVNLGVRDELPLAERLSAALGGVPVVVENDLNVAAVGAAHVLEREGAQAASCHDDLTVSDGGAGAVLAPGVPASAYHEDLAFLALGTGVASGLVMDGRLRRGVSGAAGEIGHVPVDPAGPECSCGQRGCIETFVSGTALATAWPSRHGKPSPVELFEAADAGNADAIRVRKRFADAVAAAVRMLVLTVDVHYVVLGGGVAQLGRPLLDVVRDSLREQAEVSPFLASLGLPERVTLAPSDVPVAAVGAAVLGRRDERAELPAKVDGAAPAPALAGTKTRGR</sequence>
<reference evidence="3 4" key="1">
    <citation type="submission" date="2020-10" db="EMBL/GenBank/DDBJ databases">
        <title>Myceligenerans pegani sp. nov., an endophytic actinomycete isolated from Peganum harmala L. in Xinjiang, China.</title>
        <authorList>
            <person name="Xin L."/>
        </authorList>
    </citation>
    <scope>NUCLEOTIDE SEQUENCE [LARGE SCALE GENOMIC DNA]</scope>
    <source>
        <strain evidence="3 4">TRM65318</strain>
    </source>
</reference>
<dbReference type="EMBL" id="JADAQT010000097">
    <property type="protein sequence ID" value="MBE1877186.1"/>
    <property type="molecule type" value="Genomic_DNA"/>
</dbReference>
<organism evidence="3 4">
    <name type="scientific">Myceligenerans pegani</name>
    <dbReference type="NCBI Taxonomy" id="2776917"/>
    <lineage>
        <taxon>Bacteria</taxon>
        <taxon>Bacillati</taxon>
        <taxon>Actinomycetota</taxon>
        <taxon>Actinomycetes</taxon>
        <taxon>Micrococcales</taxon>
        <taxon>Promicromonosporaceae</taxon>
        <taxon>Myceligenerans</taxon>
    </lineage>
</organism>
<evidence type="ECO:0000313" key="4">
    <source>
        <dbReference type="Proteomes" id="UP000625527"/>
    </source>
</evidence>
<feature type="region of interest" description="Disordered" evidence="2">
    <location>
        <begin position="353"/>
        <end position="373"/>
    </location>
</feature>
<evidence type="ECO:0000313" key="3">
    <source>
        <dbReference type="EMBL" id="MBE1877186.1"/>
    </source>
</evidence>
<protein>
    <submittedName>
        <fullName evidence="3">ROK family protein</fullName>
    </submittedName>
</protein>
<name>A0ABR9N0K7_9MICO</name>
<dbReference type="PANTHER" id="PTHR18964">
    <property type="entry name" value="ROK (REPRESSOR, ORF, KINASE) FAMILY"/>
    <property type="match status" value="1"/>
</dbReference>